<evidence type="ECO:0000313" key="1">
    <source>
        <dbReference type="EMBL" id="ETO07123.1"/>
    </source>
</evidence>
<organism evidence="1 2">
    <name type="scientific">Reticulomyxa filosa</name>
    <dbReference type="NCBI Taxonomy" id="46433"/>
    <lineage>
        <taxon>Eukaryota</taxon>
        <taxon>Sar</taxon>
        <taxon>Rhizaria</taxon>
        <taxon>Retaria</taxon>
        <taxon>Foraminifera</taxon>
        <taxon>Monothalamids</taxon>
        <taxon>Reticulomyxidae</taxon>
        <taxon>Reticulomyxa</taxon>
    </lineage>
</organism>
<sequence>MHKKQLLNKAIENFNLEIFNIMAEINNEFMSKATVKKNEKNHDATGKRLHNNKLLQHIFTDKLFDNKSGLSKFTKKK</sequence>
<proteinExistence type="predicted"/>
<protein>
    <submittedName>
        <fullName evidence="1">Uncharacterized protein</fullName>
    </submittedName>
</protein>
<keyword evidence="2" id="KW-1185">Reference proteome</keyword>
<reference evidence="1 2" key="1">
    <citation type="journal article" date="2013" name="Curr. Biol.">
        <title>The Genome of the Foraminiferan Reticulomyxa filosa.</title>
        <authorList>
            <person name="Glockner G."/>
            <person name="Hulsmann N."/>
            <person name="Schleicher M."/>
            <person name="Noegel A.A."/>
            <person name="Eichinger L."/>
            <person name="Gallinger C."/>
            <person name="Pawlowski J."/>
            <person name="Sierra R."/>
            <person name="Euteneuer U."/>
            <person name="Pillet L."/>
            <person name="Moustafa A."/>
            <person name="Platzer M."/>
            <person name="Groth M."/>
            <person name="Szafranski K."/>
            <person name="Schliwa M."/>
        </authorList>
    </citation>
    <scope>NUCLEOTIDE SEQUENCE [LARGE SCALE GENOMIC DNA]</scope>
</reference>
<dbReference type="Proteomes" id="UP000023152">
    <property type="component" value="Unassembled WGS sequence"/>
</dbReference>
<comment type="caution">
    <text evidence="1">The sequence shown here is derived from an EMBL/GenBank/DDBJ whole genome shotgun (WGS) entry which is preliminary data.</text>
</comment>
<accession>X6LYW3</accession>
<dbReference type="EMBL" id="ASPP01026486">
    <property type="protein sequence ID" value="ETO07123.1"/>
    <property type="molecule type" value="Genomic_DNA"/>
</dbReference>
<name>X6LYW3_RETFI</name>
<evidence type="ECO:0000313" key="2">
    <source>
        <dbReference type="Proteomes" id="UP000023152"/>
    </source>
</evidence>
<dbReference type="AlphaFoldDB" id="X6LYW3"/>
<gene>
    <name evidence="1" type="ORF">RFI_30267</name>
</gene>